<dbReference type="Gene3D" id="3.20.20.80">
    <property type="entry name" value="Glycosidases"/>
    <property type="match status" value="1"/>
</dbReference>
<dbReference type="InterPro" id="IPR017853">
    <property type="entry name" value="GH"/>
</dbReference>
<dbReference type="Pfam" id="PF07555">
    <property type="entry name" value="NAGidase"/>
    <property type="match status" value="1"/>
</dbReference>
<evidence type="ECO:0000313" key="4">
    <source>
        <dbReference type="EMBL" id="CAB4923789.1"/>
    </source>
</evidence>
<dbReference type="InterPro" id="IPR011496">
    <property type="entry name" value="O-GlcNAcase_cat"/>
</dbReference>
<dbReference type="GO" id="GO:1901135">
    <property type="term" value="P:carbohydrate derivative metabolic process"/>
    <property type="evidence" value="ECO:0007669"/>
    <property type="project" value="UniProtKB-ARBA"/>
</dbReference>
<dbReference type="InterPro" id="IPR051822">
    <property type="entry name" value="Glycosyl_Hydrolase_84"/>
</dbReference>
<reference evidence="4" key="1">
    <citation type="submission" date="2020-05" db="EMBL/GenBank/DDBJ databases">
        <authorList>
            <person name="Chiriac C."/>
            <person name="Salcher M."/>
            <person name="Ghai R."/>
            <person name="Kavagutti S V."/>
        </authorList>
    </citation>
    <scope>NUCLEOTIDE SEQUENCE</scope>
</reference>
<dbReference type="PROSITE" id="PS52009">
    <property type="entry name" value="GH84"/>
    <property type="match status" value="1"/>
</dbReference>
<gene>
    <name evidence="4" type="ORF">UFOPK3684_00550</name>
</gene>
<evidence type="ECO:0000256" key="1">
    <source>
        <dbReference type="ARBA" id="ARBA00022801"/>
    </source>
</evidence>
<dbReference type="GO" id="GO:0015929">
    <property type="term" value="F:hexosaminidase activity"/>
    <property type="evidence" value="ECO:0007669"/>
    <property type="project" value="UniProtKB-ARBA"/>
</dbReference>
<feature type="domain" description="GH84" evidence="3">
    <location>
        <begin position="95"/>
        <end position="370"/>
    </location>
</feature>
<protein>
    <submittedName>
        <fullName evidence="4">Unannotated protein</fullName>
    </submittedName>
</protein>
<proteinExistence type="predicted"/>
<keyword evidence="2" id="KW-0326">Glycosidase</keyword>
<dbReference type="AlphaFoldDB" id="A0A6J7HZ85"/>
<evidence type="ECO:0000259" key="3">
    <source>
        <dbReference type="PROSITE" id="PS52009"/>
    </source>
</evidence>
<keyword evidence="1" id="KW-0378">Hydrolase</keyword>
<organism evidence="4">
    <name type="scientific">freshwater metagenome</name>
    <dbReference type="NCBI Taxonomy" id="449393"/>
    <lineage>
        <taxon>unclassified sequences</taxon>
        <taxon>metagenomes</taxon>
        <taxon>ecological metagenomes</taxon>
    </lineage>
</organism>
<name>A0A6J7HZ85_9ZZZZ</name>
<evidence type="ECO:0000256" key="2">
    <source>
        <dbReference type="ARBA" id="ARBA00023295"/>
    </source>
</evidence>
<dbReference type="EMBL" id="CAFBMZ010000028">
    <property type="protein sequence ID" value="CAB4923789.1"/>
    <property type="molecule type" value="Genomic_DNA"/>
</dbReference>
<sequence>MGVKLIGGSQLQHEICDAFWTNHPSANLDIEITAIKAAPIKSEGFTLSASLSGSTVSARIGTARESSIRYALNALSRWIQSGETSIELDEGPDFPIRGVVEGFYGKAWSHEQRLRGLALFGDYNMNTYFLAPKDVPWQRFNWRAPFNSEFLELTSELIQMGRINAVDIAVCVSPGLSVKYSDQDDVMAVVVRYKQLFDLGARHFGLLWDDIAWELSHEEDIAQYVSTAAAHADFTNRVWAELVKLDPHLVLTVCPMHYAGRGNEPYLHELGRTLQARINLMWTGRTICSEYLDISDAVIFERTTLRPPLYWDNFPVNDGGLQKNLYIGPVRGREVGLHKYSAGLVSNPMLQFEMTQFALFTIGDYLWNTANYDPDKSWENSLVHLVQDLADRLALRAFMRTSMGTVVGGDPAPDLRAVFRKGVTAWRLGDLNAAGEIFISAGSEMVINHSYLQRPDFSKPKMIAEISQWLEKYLIGAQVLIELGEILKKCGFNTERGCITGTAAQVAELAALSERLQAHRKNLFGDQIEGPLNELMAELGS</sequence>
<dbReference type="PANTHER" id="PTHR13170:SF16">
    <property type="entry name" value="PROTEIN O-GLCNACASE"/>
    <property type="match status" value="1"/>
</dbReference>
<dbReference type="SUPFAM" id="SSF51445">
    <property type="entry name" value="(Trans)glycosidases"/>
    <property type="match status" value="1"/>
</dbReference>
<accession>A0A6J7HZ85</accession>
<dbReference type="PANTHER" id="PTHR13170">
    <property type="entry name" value="O-GLCNACASE"/>
    <property type="match status" value="1"/>
</dbReference>